<proteinExistence type="predicted"/>
<dbReference type="RefSeq" id="WP_236456589.1">
    <property type="nucleotide sequence ID" value="NZ_CBCSGE010000021.1"/>
</dbReference>
<name>A0ABV5GNX2_9FLAO</name>
<accession>A0ABV5GNX2</accession>
<protein>
    <submittedName>
        <fullName evidence="1">Uncharacterized protein</fullName>
    </submittedName>
</protein>
<gene>
    <name evidence="1" type="ORF">ACFFVF_11035</name>
</gene>
<evidence type="ECO:0000313" key="2">
    <source>
        <dbReference type="Proteomes" id="UP001589607"/>
    </source>
</evidence>
<comment type="caution">
    <text evidence="1">The sequence shown here is derived from an EMBL/GenBank/DDBJ whole genome shotgun (WGS) entry which is preliminary data.</text>
</comment>
<organism evidence="1 2">
    <name type="scientific">Flavobacterium jumunjinense</name>
    <dbReference type="NCBI Taxonomy" id="998845"/>
    <lineage>
        <taxon>Bacteria</taxon>
        <taxon>Pseudomonadati</taxon>
        <taxon>Bacteroidota</taxon>
        <taxon>Flavobacteriia</taxon>
        <taxon>Flavobacteriales</taxon>
        <taxon>Flavobacteriaceae</taxon>
        <taxon>Flavobacterium</taxon>
    </lineage>
</organism>
<keyword evidence="2" id="KW-1185">Reference proteome</keyword>
<reference evidence="1 2" key="1">
    <citation type="submission" date="2024-09" db="EMBL/GenBank/DDBJ databases">
        <authorList>
            <person name="Sun Q."/>
            <person name="Mori K."/>
        </authorList>
    </citation>
    <scope>NUCLEOTIDE SEQUENCE [LARGE SCALE GENOMIC DNA]</scope>
    <source>
        <strain evidence="1 2">CECT 7955</strain>
    </source>
</reference>
<dbReference type="EMBL" id="JBHMEY010000033">
    <property type="protein sequence ID" value="MFB9097053.1"/>
    <property type="molecule type" value="Genomic_DNA"/>
</dbReference>
<evidence type="ECO:0000313" key="1">
    <source>
        <dbReference type="EMBL" id="MFB9097053.1"/>
    </source>
</evidence>
<dbReference type="Proteomes" id="UP001589607">
    <property type="component" value="Unassembled WGS sequence"/>
</dbReference>
<sequence>MKVYQSCGKIVSIGEMKTVEIKTVLPELPEGKYRYVKYYNISSKDYFGLLGVLLIENGVNKDLNDFDAPLNKIKVDEQPLKLNDLLPINGGKDFSSLKQGDAIHFMCFHDERFNGSDKELKIFQENLPKFPDFDLIEEPKVGNGGVLTFEGCM</sequence>